<dbReference type="InterPro" id="IPR036412">
    <property type="entry name" value="HAD-like_sf"/>
</dbReference>
<organism evidence="1 2">
    <name type="scientific">Sporosarcina ureilytica</name>
    <dbReference type="NCBI Taxonomy" id="298596"/>
    <lineage>
        <taxon>Bacteria</taxon>
        <taxon>Bacillati</taxon>
        <taxon>Bacillota</taxon>
        <taxon>Bacilli</taxon>
        <taxon>Bacillales</taxon>
        <taxon>Caryophanaceae</taxon>
        <taxon>Sporosarcina</taxon>
    </lineage>
</organism>
<dbReference type="InterPro" id="IPR000150">
    <property type="entry name" value="Cof"/>
</dbReference>
<gene>
    <name evidence="1" type="ORF">BI350_14100</name>
</gene>
<evidence type="ECO:0000313" key="1">
    <source>
        <dbReference type="EMBL" id="AOV08554.1"/>
    </source>
</evidence>
<dbReference type="SFLD" id="SFLDS00003">
    <property type="entry name" value="Haloacid_Dehalogenase"/>
    <property type="match status" value="1"/>
</dbReference>
<protein>
    <submittedName>
        <fullName evidence="1">Phosphatase</fullName>
    </submittedName>
</protein>
<dbReference type="RefSeq" id="WP_075528720.1">
    <property type="nucleotide sequence ID" value="NZ_CP017560.1"/>
</dbReference>
<dbReference type="SFLD" id="SFLDG01144">
    <property type="entry name" value="C2.B.4:_PGP_Like"/>
    <property type="match status" value="1"/>
</dbReference>
<dbReference type="AlphaFoldDB" id="A0A1D8JIN8"/>
<dbReference type="Proteomes" id="UP000185746">
    <property type="component" value="Chromosome"/>
</dbReference>
<dbReference type="GO" id="GO:0005829">
    <property type="term" value="C:cytosol"/>
    <property type="evidence" value="ECO:0007669"/>
    <property type="project" value="TreeGrafter"/>
</dbReference>
<accession>A0A1D8JIN8</accession>
<dbReference type="SUPFAM" id="SSF56784">
    <property type="entry name" value="HAD-like"/>
    <property type="match status" value="1"/>
</dbReference>
<dbReference type="PROSITE" id="PS01229">
    <property type="entry name" value="COF_2"/>
    <property type="match status" value="1"/>
</dbReference>
<dbReference type="KEGG" id="surl:BI350_14100"/>
<dbReference type="SFLD" id="SFLDG01140">
    <property type="entry name" value="C2.B:_Phosphomannomutase_and_P"/>
    <property type="match status" value="1"/>
</dbReference>
<dbReference type="Gene3D" id="3.40.50.1000">
    <property type="entry name" value="HAD superfamily/HAD-like"/>
    <property type="match status" value="1"/>
</dbReference>
<dbReference type="Gene3D" id="3.30.1240.10">
    <property type="match status" value="1"/>
</dbReference>
<dbReference type="PANTHER" id="PTHR10000:SF25">
    <property type="entry name" value="PHOSPHATASE YKRA-RELATED"/>
    <property type="match status" value="1"/>
</dbReference>
<dbReference type="PANTHER" id="PTHR10000">
    <property type="entry name" value="PHOSPHOSERINE PHOSPHATASE"/>
    <property type="match status" value="1"/>
</dbReference>
<dbReference type="InterPro" id="IPR006379">
    <property type="entry name" value="HAD-SF_hydro_IIB"/>
</dbReference>
<dbReference type="NCBIfam" id="TIGR00099">
    <property type="entry name" value="Cof-subfamily"/>
    <property type="match status" value="1"/>
</dbReference>
<evidence type="ECO:0000313" key="2">
    <source>
        <dbReference type="Proteomes" id="UP000185746"/>
    </source>
</evidence>
<dbReference type="GO" id="GO:0000287">
    <property type="term" value="F:magnesium ion binding"/>
    <property type="evidence" value="ECO:0007669"/>
    <property type="project" value="TreeGrafter"/>
</dbReference>
<dbReference type="CDD" id="cd07517">
    <property type="entry name" value="HAD_HPP"/>
    <property type="match status" value="1"/>
</dbReference>
<keyword evidence="2" id="KW-1185">Reference proteome</keyword>
<dbReference type="EMBL" id="CP017560">
    <property type="protein sequence ID" value="AOV08554.1"/>
    <property type="molecule type" value="Genomic_DNA"/>
</dbReference>
<reference evidence="1 2" key="1">
    <citation type="submission" date="2016-09" db="EMBL/GenBank/DDBJ databases">
        <title>Complete genome sequence of the Lysinibacillus sphaericus LMG 22257, a specie of Bacillus with ureolytic activity that can effectively biodeposit calcium carbonate.</title>
        <authorList>
            <person name="Yan W."/>
        </authorList>
    </citation>
    <scope>NUCLEOTIDE SEQUENCE [LARGE SCALE GENOMIC DNA]</scope>
    <source>
        <strain evidence="1 2">LMG 22257</strain>
    </source>
</reference>
<dbReference type="GO" id="GO:0016791">
    <property type="term" value="F:phosphatase activity"/>
    <property type="evidence" value="ECO:0007669"/>
    <property type="project" value="TreeGrafter"/>
</dbReference>
<sequence length="259" mass="29467">MTKKLIMFDIDGTILDHESKVPASTKEAIQLLKEKGHEVAIATGRAPYFINELRALLEIDSFVCFNGQYVEIDNEVIYKNPTSKEYLKNLFHFSSEKEHPLVYMSAEKMKSTVEMDRVMEGCFASINIDTSHIHVNSSYFDEIEIYQTLLFCQEHEEAAYRKSMKDLNFIRWHQNSVDVLPMGGSKAMGIERFMEHTGFSKENVYAFGDNFNDVEMLQFVGHGVAMGNAPEQVKQVARYVTNDVGENGIAHGLEMVGLL</sequence>
<proteinExistence type="predicted"/>
<dbReference type="NCBIfam" id="TIGR01484">
    <property type="entry name" value="HAD-SF-IIB"/>
    <property type="match status" value="1"/>
</dbReference>
<dbReference type="Pfam" id="PF08282">
    <property type="entry name" value="Hydrolase_3"/>
    <property type="match status" value="1"/>
</dbReference>
<dbReference type="InterPro" id="IPR023214">
    <property type="entry name" value="HAD_sf"/>
</dbReference>
<name>A0A1D8JIN8_9BACL</name>